<reference evidence="3" key="1">
    <citation type="submission" date="2021-01" db="EMBL/GenBank/DDBJ databases">
        <authorList>
            <consortium name="Genoscope - CEA"/>
            <person name="William W."/>
        </authorList>
    </citation>
    <scope>NUCLEOTIDE SEQUENCE</scope>
</reference>
<dbReference type="Proteomes" id="UP001295469">
    <property type="component" value="Chromosome C03"/>
</dbReference>
<dbReference type="EMBL" id="HG994367">
    <property type="protein sequence ID" value="CAF1697635.1"/>
    <property type="molecule type" value="Genomic_DNA"/>
</dbReference>
<feature type="region of interest" description="Disordered" evidence="2">
    <location>
        <begin position="108"/>
        <end position="134"/>
    </location>
</feature>
<proteinExistence type="inferred from homology"/>
<comment type="similarity">
    <text evidence="1">Belongs to the PPP4R2 family.</text>
</comment>
<evidence type="ECO:0000256" key="2">
    <source>
        <dbReference type="SAM" id="MobiDB-lite"/>
    </source>
</evidence>
<evidence type="ECO:0000256" key="1">
    <source>
        <dbReference type="ARBA" id="ARBA00009207"/>
    </source>
</evidence>
<dbReference type="GO" id="GO:0019888">
    <property type="term" value="F:protein phosphatase regulator activity"/>
    <property type="evidence" value="ECO:0007669"/>
    <property type="project" value="InterPro"/>
</dbReference>
<sequence length="216" mass="24201">MPPLTRHARIGKKLKGNAILVVEEGSVRISRDKDAGRTTKGSSRRGTYPELVRRLDEALLSFDEGPPFTLQRLYPFGCKEYLPKALSKLALALEKNLLVTSMLSISTEPQSQPTEEANAATEDTKTAAENGTQPNGIEAVVGGDKDEIMSKILLIYPPYSGRKLFQRIVRCRMLLLTFLIERAFGQTRKNNFFLLMVATTEFKQCLVPKTRITRVK</sequence>
<dbReference type="InterPro" id="IPR015267">
    <property type="entry name" value="PPP4R2"/>
</dbReference>
<accession>A0A816I4V1</accession>
<dbReference type="PANTHER" id="PTHR16487:SF0">
    <property type="entry name" value="PROTEIN PHOSPHATASE 4 REGULATORY SUBUNIT 2-RELATED"/>
    <property type="match status" value="1"/>
</dbReference>
<evidence type="ECO:0000313" key="3">
    <source>
        <dbReference type="EMBL" id="CAF1697635.1"/>
    </source>
</evidence>
<organism evidence="3">
    <name type="scientific">Brassica napus</name>
    <name type="common">Rape</name>
    <dbReference type="NCBI Taxonomy" id="3708"/>
    <lineage>
        <taxon>Eukaryota</taxon>
        <taxon>Viridiplantae</taxon>
        <taxon>Streptophyta</taxon>
        <taxon>Embryophyta</taxon>
        <taxon>Tracheophyta</taxon>
        <taxon>Spermatophyta</taxon>
        <taxon>Magnoliopsida</taxon>
        <taxon>eudicotyledons</taxon>
        <taxon>Gunneridae</taxon>
        <taxon>Pentapetalae</taxon>
        <taxon>rosids</taxon>
        <taxon>malvids</taxon>
        <taxon>Brassicales</taxon>
        <taxon>Brassicaceae</taxon>
        <taxon>Brassiceae</taxon>
        <taxon>Brassica</taxon>
    </lineage>
</organism>
<protein>
    <submittedName>
        <fullName evidence="3">(rape) hypothetical protein</fullName>
    </submittedName>
</protein>
<dbReference type="AlphaFoldDB" id="A0A816I4V1"/>
<dbReference type="PANTHER" id="PTHR16487">
    <property type="entry name" value="PPP4R2-RELATED PROTEIN"/>
    <property type="match status" value="1"/>
</dbReference>
<gene>
    <name evidence="3" type="ORF">DARMORV10_C03P09390.1</name>
</gene>
<dbReference type="GO" id="GO:0030289">
    <property type="term" value="C:protein phosphatase 4 complex"/>
    <property type="evidence" value="ECO:0007669"/>
    <property type="project" value="InterPro"/>
</dbReference>
<name>A0A816I4V1_BRANA</name>